<feature type="transmembrane region" description="Helical" evidence="8">
    <location>
        <begin position="361"/>
        <end position="381"/>
    </location>
</feature>
<dbReference type="GO" id="GO:1902201">
    <property type="term" value="P:negative regulation of bacterial-type flagellum-dependent cell motility"/>
    <property type="evidence" value="ECO:0007669"/>
    <property type="project" value="TreeGrafter"/>
</dbReference>
<dbReference type="PANTHER" id="PTHR45138:SF9">
    <property type="entry name" value="DIGUANYLATE CYCLASE DGCM-RELATED"/>
    <property type="match status" value="1"/>
</dbReference>
<evidence type="ECO:0000256" key="3">
    <source>
        <dbReference type="ARBA" id="ARBA00022475"/>
    </source>
</evidence>
<evidence type="ECO:0000256" key="1">
    <source>
        <dbReference type="ARBA" id="ARBA00004651"/>
    </source>
</evidence>
<comment type="subcellular location">
    <subcellularLocation>
        <location evidence="1">Cell membrane</location>
        <topology evidence="1">Multi-pass membrane protein</topology>
    </subcellularLocation>
</comment>
<feature type="domain" description="GGDEF" evidence="10">
    <location>
        <begin position="682"/>
        <end position="819"/>
    </location>
</feature>
<dbReference type="SUPFAM" id="SSF55073">
    <property type="entry name" value="Nucleotide cyclase"/>
    <property type="match status" value="1"/>
</dbReference>
<evidence type="ECO:0000313" key="12">
    <source>
        <dbReference type="Proteomes" id="UP000248925"/>
    </source>
</evidence>
<keyword evidence="11" id="KW-0418">Kinase</keyword>
<dbReference type="SUPFAM" id="SSF55785">
    <property type="entry name" value="PYP-like sensor domain (PAS domain)"/>
    <property type="match status" value="2"/>
</dbReference>
<dbReference type="GO" id="GO:0005886">
    <property type="term" value="C:plasma membrane"/>
    <property type="evidence" value="ECO:0007669"/>
    <property type="project" value="UniProtKB-SubCell"/>
</dbReference>
<name>A0A2W4F0H9_9HYPH</name>
<dbReference type="NCBIfam" id="TIGR00254">
    <property type="entry name" value="GGDEF"/>
    <property type="match status" value="1"/>
</dbReference>
<evidence type="ECO:0000256" key="2">
    <source>
        <dbReference type="ARBA" id="ARBA00012528"/>
    </source>
</evidence>
<dbReference type="InterPro" id="IPR013656">
    <property type="entry name" value="PAS_4"/>
</dbReference>
<evidence type="ECO:0000256" key="4">
    <source>
        <dbReference type="ARBA" id="ARBA00022692"/>
    </source>
</evidence>
<dbReference type="CDD" id="cd01949">
    <property type="entry name" value="GGDEF"/>
    <property type="match status" value="1"/>
</dbReference>
<dbReference type="FunFam" id="3.30.70.270:FF:000001">
    <property type="entry name" value="Diguanylate cyclase domain protein"/>
    <property type="match status" value="1"/>
</dbReference>
<feature type="transmembrane region" description="Helical" evidence="8">
    <location>
        <begin position="236"/>
        <end position="256"/>
    </location>
</feature>
<keyword evidence="3" id="KW-1003">Cell membrane</keyword>
<proteinExistence type="predicted"/>
<keyword evidence="12" id="KW-1185">Reference proteome</keyword>
<dbReference type="OrthoDB" id="9812260at2"/>
<keyword evidence="5 8" id="KW-1133">Transmembrane helix</keyword>
<dbReference type="Pfam" id="PF07694">
    <property type="entry name" value="5TM-5TMR_LYT"/>
    <property type="match status" value="1"/>
</dbReference>
<feature type="transmembrane region" description="Helical" evidence="8">
    <location>
        <begin position="268"/>
        <end position="294"/>
    </location>
</feature>
<reference evidence="11 12" key="1">
    <citation type="journal article" date="2018" name="Sci. Rep.">
        <title>Rhizobium tumorigenes sp. nov., a novel plant tumorigenic bacterium isolated from cane gall tumors on thornless blackberry.</title>
        <authorList>
            <person name="Kuzmanovi N."/>
            <person name="Smalla K."/>
            <person name="Gronow S."/>
            <person name="PuBawska J."/>
        </authorList>
    </citation>
    <scope>NUCLEOTIDE SEQUENCE [LARGE SCALE GENOMIC DNA]</scope>
    <source>
        <strain evidence="11 12">CCBAU 85046</strain>
    </source>
</reference>
<dbReference type="Pfam" id="PF12860">
    <property type="entry name" value="PAS_7"/>
    <property type="match status" value="1"/>
</dbReference>
<dbReference type="GO" id="GO:0071555">
    <property type="term" value="P:cell wall organization"/>
    <property type="evidence" value="ECO:0007669"/>
    <property type="project" value="InterPro"/>
</dbReference>
<keyword evidence="11" id="KW-0808">Transferase</keyword>
<keyword evidence="6 8" id="KW-0472">Membrane</keyword>
<dbReference type="InterPro" id="IPR000160">
    <property type="entry name" value="GGDEF_dom"/>
</dbReference>
<dbReference type="PANTHER" id="PTHR45138">
    <property type="entry name" value="REGULATORY COMPONENTS OF SENSORY TRANSDUCTION SYSTEM"/>
    <property type="match status" value="1"/>
</dbReference>
<comment type="catalytic activity">
    <reaction evidence="7">
        <text>2 GTP = 3',3'-c-di-GMP + 2 diphosphate</text>
        <dbReference type="Rhea" id="RHEA:24898"/>
        <dbReference type="ChEBI" id="CHEBI:33019"/>
        <dbReference type="ChEBI" id="CHEBI:37565"/>
        <dbReference type="ChEBI" id="CHEBI:58805"/>
        <dbReference type="EC" id="2.7.7.65"/>
    </reaction>
</comment>
<dbReference type="InterPro" id="IPR029787">
    <property type="entry name" value="Nucleotide_cyclase"/>
</dbReference>
<dbReference type="EMBL" id="PCDP01000019">
    <property type="protein sequence ID" value="PZM15540.1"/>
    <property type="molecule type" value="Genomic_DNA"/>
</dbReference>
<evidence type="ECO:0000256" key="8">
    <source>
        <dbReference type="SAM" id="Phobius"/>
    </source>
</evidence>
<gene>
    <name evidence="11" type="ORF">CPY51_06870</name>
</gene>
<evidence type="ECO:0000256" key="5">
    <source>
        <dbReference type="ARBA" id="ARBA00022989"/>
    </source>
</evidence>
<dbReference type="InterPro" id="IPR000700">
    <property type="entry name" value="PAS-assoc_C"/>
</dbReference>
<accession>A0A2W4F0H9</accession>
<dbReference type="NCBIfam" id="TIGR00229">
    <property type="entry name" value="sensory_box"/>
    <property type="match status" value="1"/>
</dbReference>
<dbReference type="InterPro" id="IPR011620">
    <property type="entry name" value="Sig_transdc_His_kinase_LytS_TM"/>
</dbReference>
<dbReference type="GO" id="GO:0043709">
    <property type="term" value="P:cell adhesion involved in single-species biofilm formation"/>
    <property type="evidence" value="ECO:0007669"/>
    <property type="project" value="TreeGrafter"/>
</dbReference>
<dbReference type="Proteomes" id="UP000248925">
    <property type="component" value="Unassembled WGS sequence"/>
</dbReference>
<dbReference type="Pfam" id="PF08448">
    <property type="entry name" value="PAS_4"/>
    <property type="match status" value="1"/>
</dbReference>
<feature type="domain" description="PAC" evidence="9">
    <location>
        <begin position="463"/>
        <end position="515"/>
    </location>
</feature>
<dbReference type="Gene3D" id="3.30.450.20">
    <property type="entry name" value="PAS domain"/>
    <property type="match status" value="2"/>
</dbReference>
<feature type="transmembrane region" description="Helical" evidence="8">
    <location>
        <begin position="300"/>
        <end position="321"/>
    </location>
</feature>
<protein>
    <recommendedName>
        <fullName evidence="2">diguanylate cyclase</fullName>
        <ecNumber evidence="2">2.7.7.65</ecNumber>
    </recommendedName>
</protein>
<dbReference type="PROSITE" id="PS50113">
    <property type="entry name" value="PAC"/>
    <property type="match status" value="1"/>
</dbReference>
<dbReference type="PROSITE" id="PS50887">
    <property type="entry name" value="GGDEF"/>
    <property type="match status" value="1"/>
</dbReference>
<dbReference type="SMART" id="SM00267">
    <property type="entry name" value="GGDEF"/>
    <property type="match status" value="1"/>
</dbReference>
<feature type="transmembrane region" description="Helical" evidence="8">
    <location>
        <begin position="204"/>
        <end position="224"/>
    </location>
</feature>
<evidence type="ECO:0000256" key="7">
    <source>
        <dbReference type="ARBA" id="ARBA00034247"/>
    </source>
</evidence>
<dbReference type="Pfam" id="PF00990">
    <property type="entry name" value="GGDEF"/>
    <property type="match status" value="1"/>
</dbReference>
<dbReference type="InterPro" id="IPR043128">
    <property type="entry name" value="Rev_trsase/Diguanyl_cyclase"/>
</dbReference>
<dbReference type="EC" id="2.7.7.65" evidence="2"/>
<evidence type="ECO:0000313" key="11">
    <source>
        <dbReference type="EMBL" id="PZM15540.1"/>
    </source>
</evidence>
<evidence type="ECO:0000259" key="10">
    <source>
        <dbReference type="PROSITE" id="PS50887"/>
    </source>
</evidence>
<dbReference type="AlphaFoldDB" id="A0A2W4F0H9"/>
<sequence>MLRADKFHNISPRLRITEVCFRSVLRRSHEVSAGMLSPWGGIYRSIVESFVSMNLLLSKSDTIDSLTGHIGGQPLECTLKPLAGSPVPAWLRVLGDQHGSALDLLRDIGNRGVEPCFDAWRHLSQKRVRRRWIEPHRAFDGFRCLLLWSGIFMKVCFHCRLANRSDCRSTSEAGLSRSKGKEHKRRVEYSHNFNLVTMSATWQILIGNLGTVALVISIWAHLYHRLREYSDLQTRLMFGLVMGIGAIVSMILSVPVRPGAFLDLRFSLIAISAIFGGPASVLATGAIAIAYRLLQGGTGVFVGVVSMVIVATIGMGGYAVVRGRVIKLIDILALSITVGIALLVTIIAVSGRGDAATFRNVVLPAVLLNSLSIVIAALVLLQFRRIAFERDLLTAALTQMPDFHYVKNRESEFVIVNKNMATHNHFTSPAKMVGMTDFNLTSKRRAETLYFEEQELMHSGETQIDKVEFLQEGEDERWYSATKVPLRDRQGSVIGMAGVTRDITAERRVEQELRENRNMLSHAMAGMSDGFAMFDQKGTLVFCNIQYSNLFPLSGGLRVAGSNIKDILRKVVETNERRGLPTHSTDEWIDNAAAHLHRDKDEEIDLHDGRWLSLRTRLTADGMAIVVASDVTIMKQAEQSLRMVADQMKYLAETDGLTGTVNRRALDEAIATELAYSITNRTSLSVMMIDIDRFKLYNDTYGHLAGDQCLKTVSDCLRDVVRPDTDIVARFGGEEFVVLLPGSDEAVALEVARAFRNRLNALHLPHSASEFGHVTVSIGVSTRNSHAPEITASRFLKEADQALYSAKRNGRDQVAVSDGAAVAEKYAS</sequence>
<dbReference type="GO" id="GO:0052621">
    <property type="term" value="F:diguanylate cyclase activity"/>
    <property type="evidence" value="ECO:0007669"/>
    <property type="project" value="UniProtKB-EC"/>
</dbReference>
<dbReference type="GO" id="GO:0000155">
    <property type="term" value="F:phosphorelay sensor kinase activity"/>
    <property type="evidence" value="ECO:0007669"/>
    <property type="project" value="InterPro"/>
</dbReference>
<dbReference type="InterPro" id="IPR050469">
    <property type="entry name" value="Diguanylate_Cyclase"/>
</dbReference>
<comment type="caution">
    <text evidence="11">The sequence shown here is derived from an EMBL/GenBank/DDBJ whole genome shotgun (WGS) entry which is preliminary data.</text>
</comment>
<dbReference type="Gene3D" id="3.30.70.270">
    <property type="match status" value="1"/>
</dbReference>
<dbReference type="InterPro" id="IPR035965">
    <property type="entry name" value="PAS-like_dom_sf"/>
</dbReference>
<evidence type="ECO:0000256" key="6">
    <source>
        <dbReference type="ARBA" id="ARBA00023136"/>
    </source>
</evidence>
<dbReference type="InterPro" id="IPR000014">
    <property type="entry name" value="PAS"/>
</dbReference>
<keyword evidence="4 8" id="KW-0812">Transmembrane</keyword>
<organism evidence="11 12">
    <name type="scientific">Rhizobium tubonense</name>
    <dbReference type="NCBI Taxonomy" id="484088"/>
    <lineage>
        <taxon>Bacteria</taxon>
        <taxon>Pseudomonadati</taxon>
        <taxon>Pseudomonadota</taxon>
        <taxon>Alphaproteobacteria</taxon>
        <taxon>Hyphomicrobiales</taxon>
        <taxon>Rhizobiaceae</taxon>
        <taxon>Rhizobium/Agrobacterium group</taxon>
        <taxon>Rhizobium</taxon>
    </lineage>
</organism>
<evidence type="ECO:0000259" key="9">
    <source>
        <dbReference type="PROSITE" id="PS50113"/>
    </source>
</evidence>
<feature type="transmembrane region" description="Helical" evidence="8">
    <location>
        <begin position="328"/>
        <end position="349"/>
    </location>
</feature>